<evidence type="ECO:0000313" key="1">
    <source>
        <dbReference type="EMBL" id="VDO00153.1"/>
    </source>
</evidence>
<evidence type="ECO:0000313" key="3">
    <source>
        <dbReference type="WBParaSite" id="HNAJ_0000429501-mRNA-1"/>
    </source>
</evidence>
<dbReference type="AlphaFoldDB" id="A0A0R3TB56"/>
<protein>
    <submittedName>
        <fullName evidence="1 3">Uncharacterized protein</fullName>
    </submittedName>
</protein>
<sequence length="161" mass="18896">MTTKVPTKLSWNFKKADWPRFTNLLDNELRTSPLNFNQHPDKLCNDITNIMIRYAKETIPLGTGKIVFWSKHLEELKRKLFWSEHLEELKRKRDALGNTADQTGRTEDVQTWRQQSTVLRQAILQAKRTAFDNFLSNINYQSDSQRTFQQISTIKVIANAL</sequence>
<dbReference type="STRING" id="102285.A0A0R3TB56"/>
<dbReference type="WBParaSite" id="HNAJ_0000429501-mRNA-1">
    <property type="protein sequence ID" value="HNAJ_0000429501-mRNA-1"/>
    <property type="gene ID" value="HNAJ_0000429501"/>
</dbReference>
<dbReference type="EMBL" id="UZAE01002925">
    <property type="protein sequence ID" value="VDO00153.1"/>
    <property type="molecule type" value="Genomic_DNA"/>
</dbReference>
<reference evidence="3" key="1">
    <citation type="submission" date="2017-02" db="UniProtKB">
        <authorList>
            <consortium name="WormBaseParasite"/>
        </authorList>
    </citation>
    <scope>IDENTIFICATION</scope>
</reference>
<dbReference type="Proteomes" id="UP000278807">
    <property type="component" value="Unassembled WGS sequence"/>
</dbReference>
<keyword evidence="2" id="KW-1185">Reference proteome</keyword>
<evidence type="ECO:0000313" key="2">
    <source>
        <dbReference type="Proteomes" id="UP000278807"/>
    </source>
</evidence>
<name>A0A0R3TB56_RODNA</name>
<proteinExistence type="predicted"/>
<reference evidence="1 2" key="2">
    <citation type="submission" date="2018-11" db="EMBL/GenBank/DDBJ databases">
        <authorList>
            <consortium name="Pathogen Informatics"/>
        </authorList>
    </citation>
    <scope>NUCLEOTIDE SEQUENCE [LARGE SCALE GENOMIC DNA]</scope>
</reference>
<organism evidence="3">
    <name type="scientific">Rodentolepis nana</name>
    <name type="common">Dwarf tapeworm</name>
    <name type="synonym">Hymenolepis nana</name>
    <dbReference type="NCBI Taxonomy" id="102285"/>
    <lineage>
        <taxon>Eukaryota</taxon>
        <taxon>Metazoa</taxon>
        <taxon>Spiralia</taxon>
        <taxon>Lophotrochozoa</taxon>
        <taxon>Platyhelminthes</taxon>
        <taxon>Cestoda</taxon>
        <taxon>Eucestoda</taxon>
        <taxon>Cyclophyllidea</taxon>
        <taxon>Hymenolepididae</taxon>
        <taxon>Rodentolepis</taxon>
    </lineage>
</organism>
<accession>A0A0R3TB56</accession>
<gene>
    <name evidence="1" type="ORF">HNAJ_LOCUS4293</name>
</gene>